<evidence type="ECO:0000259" key="6">
    <source>
        <dbReference type="SMART" id="SM00642"/>
    </source>
</evidence>
<dbReference type="InterPro" id="IPR004193">
    <property type="entry name" value="Glyco_hydro_13_N"/>
</dbReference>
<dbReference type="Gene3D" id="2.60.40.1180">
    <property type="entry name" value="Golgi alpha-mannosidase II"/>
    <property type="match status" value="1"/>
</dbReference>
<dbReference type="InterPro" id="IPR017853">
    <property type="entry name" value="GH"/>
</dbReference>
<dbReference type="InterPro" id="IPR013783">
    <property type="entry name" value="Ig-like_fold"/>
</dbReference>
<keyword evidence="2" id="KW-0378">Hydrolase</keyword>
<evidence type="ECO:0000256" key="3">
    <source>
        <dbReference type="ARBA" id="ARBA00022946"/>
    </source>
</evidence>
<evidence type="ECO:0000256" key="5">
    <source>
        <dbReference type="SAM" id="MobiDB-lite"/>
    </source>
</evidence>
<dbReference type="NCBIfam" id="TIGR02100">
    <property type="entry name" value="glgX_debranch"/>
    <property type="match status" value="1"/>
</dbReference>
<evidence type="ECO:0000313" key="8">
    <source>
        <dbReference type="EMBL" id="VFK22572.1"/>
    </source>
</evidence>
<dbReference type="CDD" id="cd02856">
    <property type="entry name" value="E_set_GDE_Isoamylase_N"/>
    <property type="match status" value="1"/>
</dbReference>
<dbReference type="EMBL" id="CAADFP010000001">
    <property type="protein sequence ID" value="VFK22572.1"/>
    <property type="molecule type" value="Genomic_DNA"/>
</dbReference>
<name>A0A450WZU8_9GAMM</name>
<dbReference type="Gene3D" id="2.60.40.10">
    <property type="entry name" value="Immunoglobulins"/>
    <property type="match status" value="1"/>
</dbReference>
<sequence length="777" mass="87618">MFKVSEKQGFQGSRRAPGPTPFRFGREALICYLRKPLILVSIVMSIEQRKEGSVEIHERKFLIDRGEPLPLGATIRQGGINFSIFSRHATSVTLVISLSRESARHRDELLCTGSIDGPGPDSDSGSTHPRWVTEIPLDPGINKTGDVWHILIRGLESGIHYGYRMDCEPNSNPKVQRFEKDKVLLDPYAHTIAGRFEWGILSDADDAHPNRFGERCSMVLEHDFDWGDDQPLNIPLADSVIYELHVRGFTRHSSSRVRAPGTFSGLMEKIPYLKSLGVTAVELLPVYEFEERDTDRINPVTNESLLNYWGYHPISFFALKNSYGSSKEDGAVVREFKSMVKAFHEEGIEVILDVVFNHTAEGDENGTTFSFRGIDNAVYYIVDMEGGDYHNYSGCGNTVNCNHPVVRDMILDSLRYWITEMHVDGFRFDLASILGRGRDGSVLHNPPLLEQIAADPVLANTKLIAEAWDAAGVYQVGSFPNWGRWAEWNGHFRDDIRRFVRGDPGMAQILATRMTGSPDLYQTDREPYHSINFVTCHDGFTLMDVASYNGKHNIENGEEERDGHNDNLSWNCGEEGPTDAEEVNRLRRRQVKNMAALLLLSHGVPMVLSGDEMGRTQGGNNNAYCQDNEISWIDWDLIRKNGDLVRFFQRLIELRRAHAALRRESFLPDEKGTTVSVEWHGTIPYQPDWSYESRTLAKCLRAITPDGETESIYLIASAYSEPLLFELPSIKDRAWYRVADTSLDAPRDIVDPGAEECLDDQGGYLVGPRSVVVLIGK</sequence>
<protein>
    <submittedName>
        <fullName evidence="8">Glycogen operon protein</fullName>
    </submittedName>
</protein>
<dbReference type="PANTHER" id="PTHR43002">
    <property type="entry name" value="GLYCOGEN DEBRANCHING ENZYME"/>
    <property type="match status" value="1"/>
</dbReference>
<dbReference type="InterPro" id="IPR044505">
    <property type="entry name" value="GlgX_Isoamylase_N_E_set"/>
</dbReference>
<dbReference type="InterPro" id="IPR014756">
    <property type="entry name" value="Ig_E-set"/>
</dbReference>
<dbReference type="InterPro" id="IPR013780">
    <property type="entry name" value="Glyco_hydro_b"/>
</dbReference>
<dbReference type="SUPFAM" id="SSF51011">
    <property type="entry name" value="Glycosyl hydrolase domain"/>
    <property type="match status" value="1"/>
</dbReference>
<evidence type="ECO:0000313" key="7">
    <source>
        <dbReference type="EMBL" id="VFK06123.1"/>
    </source>
</evidence>
<proteinExistence type="inferred from homology"/>
<dbReference type="Pfam" id="PF02922">
    <property type="entry name" value="CBM_48"/>
    <property type="match status" value="1"/>
</dbReference>
<dbReference type="SMART" id="SM00642">
    <property type="entry name" value="Aamy"/>
    <property type="match status" value="1"/>
</dbReference>
<evidence type="ECO:0000256" key="4">
    <source>
        <dbReference type="ARBA" id="ARBA00023295"/>
    </source>
</evidence>
<dbReference type="InterPro" id="IPR006047">
    <property type="entry name" value="GH13_cat_dom"/>
</dbReference>
<dbReference type="CDD" id="cd11326">
    <property type="entry name" value="AmyAc_Glg_debranch"/>
    <property type="match status" value="1"/>
</dbReference>
<accession>A0A450WZU8</accession>
<organism evidence="8">
    <name type="scientific">Candidatus Kentrum sp. LPFa</name>
    <dbReference type="NCBI Taxonomy" id="2126335"/>
    <lineage>
        <taxon>Bacteria</taxon>
        <taxon>Pseudomonadati</taxon>
        <taxon>Pseudomonadota</taxon>
        <taxon>Gammaproteobacteria</taxon>
        <taxon>Candidatus Kentrum</taxon>
    </lineage>
</organism>
<dbReference type="GO" id="GO:0004135">
    <property type="term" value="F:amylo-alpha-1,6-glucosidase activity"/>
    <property type="evidence" value="ECO:0007669"/>
    <property type="project" value="InterPro"/>
</dbReference>
<reference evidence="8" key="1">
    <citation type="submission" date="2019-02" db="EMBL/GenBank/DDBJ databases">
        <authorList>
            <person name="Gruber-Vodicka R. H."/>
            <person name="Seah K. B. B."/>
        </authorList>
    </citation>
    <scope>NUCLEOTIDE SEQUENCE</scope>
    <source>
        <strain evidence="7">BECK_S312</strain>
        <strain evidence="8">BECK_S426</strain>
    </source>
</reference>
<dbReference type="EMBL" id="CAADFM010000001">
    <property type="protein sequence ID" value="VFK06123.1"/>
    <property type="molecule type" value="Genomic_DNA"/>
</dbReference>
<dbReference type="Gene3D" id="3.20.20.80">
    <property type="entry name" value="Glycosidases"/>
    <property type="match status" value="1"/>
</dbReference>
<dbReference type="Pfam" id="PF21156">
    <property type="entry name" value="ISOA1-3_C"/>
    <property type="match status" value="1"/>
</dbReference>
<evidence type="ECO:0000256" key="2">
    <source>
        <dbReference type="ARBA" id="ARBA00022801"/>
    </source>
</evidence>
<dbReference type="AlphaFoldDB" id="A0A450WZU8"/>
<dbReference type="GO" id="GO:0019156">
    <property type="term" value="F:isoamylase activity"/>
    <property type="evidence" value="ECO:0007669"/>
    <property type="project" value="UniProtKB-ARBA"/>
</dbReference>
<dbReference type="Pfam" id="PF00128">
    <property type="entry name" value="Alpha-amylase"/>
    <property type="match status" value="1"/>
</dbReference>
<feature type="region of interest" description="Disordered" evidence="5">
    <location>
        <begin position="554"/>
        <end position="576"/>
    </location>
</feature>
<keyword evidence="3" id="KW-0809">Transit peptide</keyword>
<dbReference type="SUPFAM" id="SSF51445">
    <property type="entry name" value="(Trans)glycosidases"/>
    <property type="match status" value="1"/>
</dbReference>
<keyword evidence="4" id="KW-0326">Glycosidase</keyword>
<comment type="similarity">
    <text evidence="1">Belongs to the glycosyl hydrolase 13 family.</text>
</comment>
<dbReference type="InterPro" id="IPR011837">
    <property type="entry name" value="Glycogen_debranch_GlgX"/>
</dbReference>
<dbReference type="FunFam" id="3.20.20.80:FF:000054">
    <property type="entry name" value="Glycogen debranching enzyme"/>
    <property type="match status" value="1"/>
</dbReference>
<evidence type="ECO:0000256" key="1">
    <source>
        <dbReference type="ARBA" id="ARBA00008061"/>
    </source>
</evidence>
<dbReference type="SUPFAM" id="SSF81296">
    <property type="entry name" value="E set domains"/>
    <property type="match status" value="1"/>
</dbReference>
<gene>
    <name evidence="7" type="ORF">BECKLPF1236A_GA0070988_1000143</name>
    <name evidence="8" type="ORF">BECKLPF1236C_GA0070990_100018</name>
</gene>
<dbReference type="InterPro" id="IPR048650">
    <property type="entry name" value="ISOA1-3-like_C"/>
</dbReference>
<feature type="domain" description="Glycosyl hydrolase family 13 catalytic" evidence="6">
    <location>
        <begin position="243"/>
        <end position="655"/>
    </location>
</feature>
<dbReference type="GO" id="GO:0005980">
    <property type="term" value="P:glycogen catabolic process"/>
    <property type="evidence" value="ECO:0007669"/>
    <property type="project" value="InterPro"/>
</dbReference>